<gene>
    <name evidence="3" type="ORF">KIW84_056845</name>
</gene>
<evidence type="ECO:0000256" key="1">
    <source>
        <dbReference type="SAM" id="Coils"/>
    </source>
</evidence>
<feature type="compositionally biased region" description="Basic and acidic residues" evidence="2">
    <location>
        <begin position="58"/>
        <end position="67"/>
    </location>
</feature>
<feature type="coiled-coil region" evidence="1">
    <location>
        <begin position="273"/>
        <end position="341"/>
    </location>
</feature>
<dbReference type="PANTHER" id="PTHR34689">
    <property type="entry name" value="NUCLEIC ACID-BINDING PROTEIN"/>
    <property type="match status" value="1"/>
</dbReference>
<feature type="compositionally biased region" description="Basic residues" evidence="2">
    <location>
        <begin position="146"/>
        <end position="156"/>
    </location>
</feature>
<keyword evidence="1" id="KW-0175">Coiled coil</keyword>
<feature type="region of interest" description="Disordered" evidence="2">
    <location>
        <begin position="1"/>
        <end position="200"/>
    </location>
</feature>
<reference evidence="3 4" key="1">
    <citation type="journal article" date="2022" name="Nat. Genet.">
        <title>Improved pea reference genome and pan-genome highlight genomic features and evolutionary characteristics.</title>
        <authorList>
            <person name="Yang T."/>
            <person name="Liu R."/>
            <person name="Luo Y."/>
            <person name="Hu S."/>
            <person name="Wang D."/>
            <person name="Wang C."/>
            <person name="Pandey M.K."/>
            <person name="Ge S."/>
            <person name="Xu Q."/>
            <person name="Li N."/>
            <person name="Li G."/>
            <person name="Huang Y."/>
            <person name="Saxena R.K."/>
            <person name="Ji Y."/>
            <person name="Li M."/>
            <person name="Yan X."/>
            <person name="He Y."/>
            <person name="Liu Y."/>
            <person name="Wang X."/>
            <person name="Xiang C."/>
            <person name="Varshney R.K."/>
            <person name="Ding H."/>
            <person name="Gao S."/>
            <person name="Zong X."/>
        </authorList>
    </citation>
    <scope>NUCLEOTIDE SEQUENCE [LARGE SCALE GENOMIC DNA]</scope>
    <source>
        <strain evidence="3 4">cv. Zhongwan 6</strain>
    </source>
</reference>
<evidence type="ECO:0000256" key="2">
    <source>
        <dbReference type="SAM" id="MobiDB-lite"/>
    </source>
</evidence>
<feature type="compositionally biased region" description="Acidic residues" evidence="2">
    <location>
        <begin position="107"/>
        <end position="123"/>
    </location>
</feature>
<feature type="compositionally biased region" description="Basic and acidic residues" evidence="2">
    <location>
        <begin position="21"/>
        <end position="39"/>
    </location>
</feature>
<feature type="compositionally biased region" description="Basic residues" evidence="2">
    <location>
        <begin position="183"/>
        <end position="199"/>
    </location>
</feature>
<protein>
    <submittedName>
        <fullName evidence="3">Uncharacterized protein</fullName>
    </submittedName>
</protein>
<accession>A0A9D4X4B0</accession>
<sequence>TAKMRDVNGGGVPPKIATSSEKTEAEAPSKRDSRKTREDTDADTEANRKHRSSRRKSRDSSDSDGDKRGRKKRKSRKRYSSDSESDSDSEGRRKKRKSRKRYSDSESNSDSDSGSDSESDESEVSGSDSEYSDSKSETGSEGERRERKRKEKRRRREREEEKRRRREKEKKRRKKEKEEERRKKEKRKQKKEKKERGKKGAVTNLWGKYGIIRETDMWNKRPEFTAWLAEVKLVNMEHLSNWEEKQMFKEFMEDHNTATFPSKKYYSLDAYYRRQMEKEMQKGIKKVKAKERTVFNDEEQRRQELLQAREKHKEEQVIALKREMESGMAQAMKEQAQLREEMAYQYKLGNFEAAAAIQRRLDPDAAV</sequence>
<feature type="compositionally biased region" description="Basic residues" evidence="2">
    <location>
        <begin position="163"/>
        <end position="175"/>
    </location>
</feature>
<feature type="compositionally biased region" description="Basic residues" evidence="2">
    <location>
        <begin position="48"/>
        <end position="57"/>
    </location>
</feature>
<name>A0A9D4X4B0_PEA</name>
<feature type="non-terminal residue" evidence="3">
    <location>
        <position position="1"/>
    </location>
</feature>
<dbReference type="PANTHER" id="PTHR34689:SF1">
    <property type="entry name" value="NUCLEIC ACID-BINDING PROTEIN"/>
    <property type="match status" value="1"/>
</dbReference>
<keyword evidence="4" id="KW-1185">Reference proteome</keyword>
<evidence type="ECO:0000313" key="3">
    <source>
        <dbReference type="EMBL" id="KAI5411925.1"/>
    </source>
</evidence>
<comment type="caution">
    <text evidence="3">The sequence shown here is derived from an EMBL/GenBank/DDBJ whole genome shotgun (WGS) entry which is preliminary data.</text>
</comment>
<feature type="compositionally biased region" description="Basic residues" evidence="2">
    <location>
        <begin position="68"/>
        <end position="78"/>
    </location>
</feature>
<dbReference type="AlphaFoldDB" id="A0A9D4X4B0"/>
<proteinExistence type="predicted"/>
<feature type="compositionally biased region" description="Basic and acidic residues" evidence="2">
    <location>
        <begin position="132"/>
        <end position="145"/>
    </location>
</feature>
<organism evidence="3 4">
    <name type="scientific">Pisum sativum</name>
    <name type="common">Garden pea</name>
    <name type="synonym">Lathyrus oleraceus</name>
    <dbReference type="NCBI Taxonomy" id="3888"/>
    <lineage>
        <taxon>Eukaryota</taxon>
        <taxon>Viridiplantae</taxon>
        <taxon>Streptophyta</taxon>
        <taxon>Embryophyta</taxon>
        <taxon>Tracheophyta</taxon>
        <taxon>Spermatophyta</taxon>
        <taxon>Magnoliopsida</taxon>
        <taxon>eudicotyledons</taxon>
        <taxon>Gunneridae</taxon>
        <taxon>Pentapetalae</taxon>
        <taxon>rosids</taxon>
        <taxon>fabids</taxon>
        <taxon>Fabales</taxon>
        <taxon>Fabaceae</taxon>
        <taxon>Papilionoideae</taxon>
        <taxon>50 kb inversion clade</taxon>
        <taxon>NPAAA clade</taxon>
        <taxon>Hologalegina</taxon>
        <taxon>IRL clade</taxon>
        <taxon>Fabeae</taxon>
        <taxon>Lathyrus</taxon>
    </lineage>
</organism>
<dbReference type="Proteomes" id="UP001058974">
    <property type="component" value="Chromosome 5"/>
</dbReference>
<dbReference type="Gramene" id="Psat05G0684500-T1">
    <property type="protein sequence ID" value="KAI5411925.1"/>
    <property type="gene ID" value="KIW84_056845"/>
</dbReference>
<dbReference type="EMBL" id="JAMSHJ010000005">
    <property type="protein sequence ID" value="KAI5411925.1"/>
    <property type="molecule type" value="Genomic_DNA"/>
</dbReference>
<evidence type="ECO:0000313" key="4">
    <source>
        <dbReference type="Proteomes" id="UP001058974"/>
    </source>
</evidence>